<name>A0A1Y1CK63_9BACT</name>
<feature type="transmembrane region" description="Helical" evidence="1">
    <location>
        <begin position="6"/>
        <end position="23"/>
    </location>
</feature>
<organism evidence="3 4">
    <name type="scientific">Labilibaculum antarcticum</name>
    <dbReference type="NCBI Taxonomy" id="1717717"/>
    <lineage>
        <taxon>Bacteria</taxon>
        <taxon>Pseudomonadati</taxon>
        <taxon>Bacteroidota</taxon>
        <taxon>Bacteroidia</taxon>
        <taxon>Marinilabiliales</taxon>
        <taxon>Marinifilaceae</taxon>
        <taxon>Labilibaculum</taxon>
    </lineage>
</organism>
<dbReference type="AlphaFoldDB" id="A0A1Y1CK63"/>
<dbReference type="KEGG" id="mbas:ALGA_2457"/>
<keyword evidence="1" id="KW-1133">Transmembrane helix</keyword>
<proteinExistence type="predicted"/>
<evidence type="ECO:0000313" key="4">
    <source>
        <dbReference type="Proteomes" id="UP000218267"/>
    </source>
</evidence>
<dbReference type="Pfam" id="PF19762">
    <property type="entry name" value="DUF6249"/>
    <property type="match status" value="1"/>
</dbReference>
<sequence>MDITGVVAIISVFGLVPLIVFLVHRHKERQALIERGLDMSHLVGDKKCSTLQSLKYGILLIGLAIGILIGNILDAYTGLNEEVSYFSMIFLFGGLALLIFYTLAKKHKEEVK</sequence>
<keyword evidence="1" id="KW-0472">Membrane</keyword>
<dbReference type="InterPro" id="IPR046216">
    <property type="entry name" value="DUF6249"/>
</dbReference>
<accession>A0A1Y1CK63</accession>
<keyword evidence="1" id="KW-0812">Transmembrane</keyword>
<keyword evidence="4" id="KW-1185">Reference proteome</keyword>
<evidence type="ECO:0000256" key="1">
    <source>
        <dbReference type="SAM" id="Phobius"/>
    </source>
</evidence>
<dbReference type="RefSeq" id="WP_096429621.1">
    <property type="nucleotide sequence ID" value="NZ_AP018042.1"/>
</dbReference>
<evidence type="ECO:0000313" key="3">
    <source>
        <dbReference type="EMBL" id="BAX80779.1"/>
    </source>
</evidence>
<dbReference type="Proteomes" id="UP000218267">
    <property type="component" value="Chromosome"/>
</dbReference>
<reference evidence="4" key="2">
    <citation type="journal article" date="2020" name="Antonie Van Leeuwenhoek">
        <title>Labilibaculum antarcticum sp. nov., a novel facultative anaerobic, psychrotorelant bacterium isolated from marine sediment of Antarctica.</title>
        <authorList>
            <person name="Watanabe M."/>
            <person name="Kojima H."/>
            <person name="Fukui M."/>
        </authorList>
    </citation>
    <scope>NUCLEOTIDE SEQUENCE [LARGE SCALE GENOMIC DNA]</scope>
    <source>
        <strain evidence="4">SPP2</strain>
    </source>
</reference>
<reference evidence="3 4" key="1">
    <citation type="journal article" date="2018" name="Mar. Genomics">
        <title>Complete genome sequence of Marinifilaceae bacterium strain SPP2, isolated from the Antarctic marine sediment.</title>
        <authorList>
            <person name="Watanabe M."/>
            <person name="Kojima H."/>
            <person name="Fukui M."/>
        </authorList>
    </citation>
    <scope>NUCLEOTIDE SEQUENCE [LARGE SCALE GENOMIC DNA]</scope>
    <source>
        <strain evidence="3 4">SPP2</strain>
    </source>
</reference>
<feature type="domain" description="DUF6249" evidence="2">
    <location>
        <begin position="6"/>
        <end position="104"/>
    </location>
</feature>
<feature type="transmembrane region" description="Helical" evidence="1">
    <location>
        <begin position="56"/>
        <end position="73"/>
    </location>
</feature>
<feature type="transmembrane region" description="Helical" evidence="1">
    <location>
        <begin position="85"/>
        <end position="104"/>
    </location>
</feature>
<protein>
    <recommendedName>
        <fullName evidence="2">DUF6249 domain-containing protein</fullName>
    </recommendedName>
</protein>
<dbReference type="OrthoDB" id="1050129at2"/>
<evidence type="ECO:0000259" key="2">
    <source>
        <dbReference type="Pfam" id="PF19762"/>
    </source>
</evidence>
<gene>
    <name evidence="3" type="ORF">ALGA_2457</name>
</gene>
<dbReference type="EMBL" id="AP018042">
    <property type="protein sequence ID" value="BAX80779.1"/>
    <property type="molecule type" value="Genomic_DNA"/>
</dbReference>